<proteinExistence type="predicted"/>
<accession>A0A6J5ZUU8</accession>
<organism evidence="1">
    <name type="scientific">freshwater metagenome</name>
    <dbReference type="NCBI Taxonomy" id="449393"/>
    <lineage>
        <taxon>unclassified sequences</taxon>
        <taxon>metagenomes</taxon>
        <taxon>ecological metagenomes</taxon>
    </lineage>
</organism>
<dbReference type="EMBL" id="CAESAO010000079">
    <property type="protein sequence ID" value="CAB4344570.1"/>
    <property type="molecule type" value="Genomic_DNA"/>
</dbReference>
<name>A0A6J5ZUU8_9ZZZZ</name>
<sequence length="115" mass="12307">MTLCTDDEEAAGFEHSLAGISDLRFLLDDQCRHLLSELGFVGLNATGDQLFARQVLGATAKLDVDATTGHVGGDRDGARTASLSDDLAFALGVLGLGVEDRVWNPALRQHRTKQL</sequence>
<dbReference type="AlphaFoldDB" id="A0A6J5ZUU8"/>
<protein>
    <submittedName>
        <fullName evidence="1">Unannotated protein</fullName>
    </submittedName>
</protein>
<gene>
    <name evidence="1" type="ORF">UFOPK3522_00968</name>
</gene>
<evidence type="ECO:0000313" key="1">
    <source>
        <dbReference type="EMBL" id="CAB4344570.1"/>
    </source>
</evidence>
<reference evidence="1" key="1">
    <citation type="submission" date="2020-05" db="EMBL/GenBank/DDBJ databases">
        <authorList>
            <person name="Chiriac C."/>
            <person name="Salcher M."/>
            <person name="Ghai R."/>
            <person name="Kavagutti S V."/>
        </authorList>
    </citation>
    <scope>NUCLEOTIDE SEQUENCE</scope>
</reference>